<protein>
    <submittedName>
        <fullName evidence="1">Uncharacterized protein</fullName>
    </submittedName>
</protein>
<proteinExistence type="predicted"/>
<accession>A0ABM8BPR6</accession>
<evidence type="ECO:0000313" key="1">
    <source>
        <dbReference type="EMBL" id="BDR93030.1"/>
    </source>
</evidence>
<dbReference type="GeneID" id="76207664"/>
<gene>
    <name evidence="1" type="ORF">Vsou_21230</name>
</gene>
<dbReference type="Proteomes" id="UP001060771">
    <property type="component" value="Chromosome"/>
</dbReference>
<keyword evidence="2" id="KW-1185">Reference proteome</keyword>
<dbReference type="EMBL" id="AP026830">
    <property type="protein sequence ID" value="BDR93030.1"/>
    <property type="molecule type" value="Genomic_DNA"/>
</dbReference>
<organism evidence="1 2">
    <name type="scientific">Vulcanisaeta souniana JCM 11219</name>
    <dbReference type="NCBI Taxonomy" id="1293586"/>
    <lineage>
        <taxon>Archaea</taxon>
        <taxon>Thermoproteota</taxon>
        <taxon>Thermoprotei</taxon>
        <taxon>Thermoproteales</taxon>
        <taxon>Thermoproteaceae</taxon>
        <taxon>Vulcanisaeta</taxon>
    </lineage>
</organism>
<dbReference type="RefSeq" id="WP_264890724.1">
    <property type="nucleotide sequence ID" value="NZ_AP026830.1"/>
</dbReference>
<reference evidence="2" key="1">
    <citation type="submission" date="2022-09" db="EMBL/GenBank/DDBJ databases">
        <title>Complete genome sequence of Vulcanisaeta souniana.</title>
        <authorList>
            <person name="Kato S."/>
            <person name="Itoh T."/>
            <person name="Ohkuma M."/>
        </authorList>
    </citation>
    <scope>NUCLEOTIDE SEQUENCE [LARGE SCALE GENOMIC DNA]</scope>
    <source>
        <strain evidence="2">JCM 11219</strain>
    </source>
</reference>
<sequence>MSYRAPSEEVFNAWLGMVYELNKRQDLPPNTQPIFTEAYQSFTK</sequence>
<evidence type="ECO:0000313" key="2">
    <source>
        <dbReference type="Proteomes" id="UP001060771"/>
    </source>
</evidence>
<name>A0ABM8BPR6_9CREN</name>